<feature type="domain" description="Transglycosylase SLT" evidence="4">
    <location>
        <begin position="472"/>
        <end position="580"/>
    </location>
</feature>
<dbReference type="SUPFAM" id="SSF48435">
    <property type="entry name" value="Bacterial muramidases"/>
    <property type="match status" value="1"/>
</dbReference>
<protein>
    <submittedName>
        <fullName evidence="6">Lytic transglycosylase</fullName>
    </submittedName>
</protein>
<name>A0ABQ6YAN4_9GAMM</name>
<evidence type="ECO:0000256" key="2">
    <source>
        <dbReference type="ARBA" id="ARBA00022729"/>
    </source>
</evidence>
<dbReference type="Gene3D" id="1.10.1240.20">
    <property type="entry name" value="Lytic transglycosylase, superhelical linker domain"/>
    <property type="match status" value="1"/>
</dbReference>
<proteinExistence type="inferred from homology"/>
<keyword evidence="2 3" id="KW-0732">Signal</keyword>
<dbReference type="InterPro" id="IPR000189">
    <property type="entry name" value="Transglyc_AS"/>
</dbReference>
<organism evidence="6 7">
    <name type="scientific">Alcanivorax xiamenensis</name>
    <dbReference type="NCBI Taxonomy" id="1177156"/>
    <lineage>
        <taxon>Bacteria</taxon>
        <taxon>Pseudomonadati</taxon>
        <taxon>Pseudomonadota</taxon>
        <taxon>Gammaproteobacteria</taxon>
        <taxon>Oceanospirillales</taxon>
        <taxon>Alcanivoracaceae</taxon>
        <taxon>Alcanivorax</taxon>
    </lineage>
</organism>
<dbReference type="Pfam" id="PF14718">
    <property type="entry name" value="SLT_L"/>
    <property type="match status" value="1"/>
</dbReference>
<dbReference type="InterPro" id="IPR012289">
    <property type="entry name" value="Lytic_TGlycosylase_superhlx_L"/>
</dbReference>
<keyword evidence="7" id="KW-1185">Reference proteome</keyword>
<comment type="similarity">
    <text evidence="1">Belongs to the transglycosylase Slt family.</text>
</comment>
<evidence type="ECO:0000256" key="3">
    <source>
        <dbReference type="SAM" id="SignalP"/>
    </source>
</evidence>
<comment type="caution">
    <text evidence="6">The sequence shown here is derived from an EMBL/GenBank/DDBJ whole genome shotgun (WGS) entry which is preliminary data.</text>
</comment>
<dbReference type="SUPFAM" id="SSF53955">
    <property type="entry name" value="Lysozyme-like"/>
    <property type="match status" value="1"/>
</dbReference>
<dbReference type="InterPro" id="IPR037061">
    <property type="entry name" value="Lytic_TGlycoase_superhlx_L_sf"/>
</dbReference>
<dbReference type="Gene3D" id="1.25.20.10">
    <property type="entry name" value="Bacterial muramidases"/>
    <property type="match status" value="1"/>
</dbReference>
<sequence>MIRRAVLVFSFACSALACATQPVNTNFEDALRAARDNDWETLAQLEPRIAQDYPLRDYLEFHHLRRDLPELNPSRLRDYQNRYPRSPLPADIRQMALIAYAKAGRWDAAAEAMDSPPTAIEARCYYQRAQLRHDRDAALKDAREIWLAGQSRPSACDPLFEAAQAAGVIGQEQIWQRMQLAFEARATGLMRYLKRMLDEPYQTAGEWLEQLYHNPDKVADLPATLADTRRQELISAALQRMAYTNTTGARQAFEQRARRWGLTDPALYSAAGDRIAFYSTIRGIRGNQDWLDRWLSDHPDTALLDQRIRRAVIEQDWPAVARWIQRLPSEEASDSRWRYWAGRAAWENGQRNQATPLWRQAAEQRNFYGFLAADRLGQTYSFNQQVYQPDTNVNLPPGVIRVRLLRDMGEYGAAWKEWHWLMLHNDRPHQDRLAQYALEQGWYDLAVQASIQAKAWDTLAWRFPAAYSKEFARASARHKLDPWLAMAISRRESAFNPRAQSHAGAMGLMQLMPGTARKVAMDEEQPAPSRDQVFDPETNINLGSRYLSDMLGRFNDNRILALAAYNAGPGRIPQWLPERSDTRPMDVWIESIPFRETREYVQAVLTYRVLLAGLHAPDEKVRLTTPAERNAGYSQALLQSDEALVRK</sequence>
<dbReference type="InterPro" id="IPR008258">
    <property type="entry name" value="Transglycosylase_SLT_dom_1"/>
</dbReference>
<dbReference type="PROSITE" id="PS00922">
    <property type="entry name" value="TRANSGLYCOSYLASE"/>
    <property type="match status" value="1"/>
</dbReference>
<dbReference type="Gene3D" id="1.10.530.10">
    <property type="match status" value="1"/>
</dbReference>
<reference evidence="6 7" key="1">
    <citation type="submission" date="2012-09" db="EMBL/GenBank/DDBJ databases">
        <title>Genome Sequence of alkane-degrading Bacterium Alcanivorax sp. 6-D-6.</title>
        <authorList>
            <person name="Lai Q."/>
            <person name="Shao Z."/>
        </authorList>
    </citation>
    <scope>NUCLEOTIDE SEQUENCE [LARGE SCALE GENOMIC DNA]</scope>
    <source>
        <strain evidence="6 7">6-D-6</strain>
    </source>
</reference>
<dbReference type="InterPro" id="IPR008939">
    <property type="entry name" value="Lytic_TGlycosylase_superhlx_U"/>
</dbReference>
<accession>A0ABQ6YAN4</accession>
<evidence type="ECO:0000313" key="7">
    <source>
        <dbReference type="Proteomes" id="UP000771797"/>
    </source>
</evidence>
<feature type="chain" id="PRO_5046342243" evidence="3">
    <location>
        <begin position="20"/>
        <end position="647"/>
    </location>
</feature>
<feature type="signal peptide" evidence="3">
    <location>
        <begin position="1"/>
        <end position="19"/>
    </location>
</feature>
<dbReference type="InterPro" id="IPR023346">
    <property type="entry name" value="Lysozyme-like_dom_sf"/>
</dbReference>
<dbReference type="PANTHER" id="PTHR37423">
    <property type="entry name" value="SOLUBLE LYTIC MUREIN TRANSGLYCOSYLASE-RELATED"/>
    <property type="match status" value="1"/>
</dbReference>
<evidence type="ECO:0000256" key="1">
    <source>
        <dbReference type="ARBA" id="ARBA00007734"/>
    </source>
</evidence>
<dbReference type="PROSITE" id="PS51257">
    <property type="entry name" value="PROKAR_LIPOPROTEIN"/>
    <property type="match status" value="1"/>
</dbReference>
<evidence type="ECO:0000313" key="6">
    <source>
        <dbReference type="EMBL" id="KAF0806855.1"/>
    </source>
</evidence>
<dbReference type="EMBL" id="AQPF01000006">
    <property type="protein sequence ID" value="KAF0806855.1"/>
    <property type="molecule type" value="Genomic_DNA"/>
</dbReference>
<dbReference type="PANTHER" id="PTHR37423:SF5">
    <property type="entry name" value="SOLUBLE LYTIC MUREIN TRANSGLYCOSYLASE"/>
    <property type="match status" value="1"/>
</dbReference>
<dbReference type="CDD" id="cd13401">
    <property type="entry name" value="Slt70-like"/>
    <property type="match status" value="1"/>
</dbReference>
<dbReference type="Proteomes" id="UP000771797">
    <property type="component" value="Unassembled WGS sequence"/>
</dbReference>
<feature type="domain" description="Lytic transglycosylase superhelical linker" evidence="5">
    <location>
        <begin position="397"/>
        <end position="459"/>
    </location>
</feature>
<dbReference type="Pfam" id="PF00760">
    <property type="entry name" value="Cucumo_coat"/>
    <property type="match status" value="1"/>
</dbReference>
<evidence type="ECO:0000259" key="5">
    <source>
        <dbReference type="Pfam" id="PF14718"/>
    </source>
</evidence>
<gene>
    <name evidence="6" type="ORF">A6D6_01219</name>
</gene>
<dbReference type="Pfam" id="PF01464">
    <property type="entry name" value="SLT"/>
    <property type="match status" value="1"/>
</dbReference>
<dbReference type="RefSeq" id="WP_159660223.1">
    <property type="nucleotide sequence ID" value="NZ_AQPF01000006.1"/>
</dbReference>
<evidence type="ECO:0000259" key="4">
    <source>
        <dbReference type="Pfam" id="PF01464"/>
    </source>
</evidence>